<dbReference type="EMBL" id="JH431734">
    <property type="status" value="NOT_ANNOTATED_CDS"/>
    <property type="molecule type" value="Genomic_DNA"/>
</dbReference>
<evidence type="ECO:0000256" key="3">
    <source>
        <dbReference type="ARBA" id="ARBA00018920"/>
    </source>
</evidence>
<keyword evidence="5 8" id="KW-0175">Coiled coil</keyword>
<name>T1J0I5_STRMM</name>
<dbReference type="InterPro" id="IPR026157">
    <property type="entry name" value="LZTFL1"/>
</dbReference>
<feature type="compositionally biased region" description="Polar residues" evidence="9">
    <location>
        <begin position="131"/>
        <end position="146"/>
    </location>
</feature>
<comment type="subcellular location">
    <subcellularLocation>
        <location evidence="1">Cytoplasm</location>
    </subcellularLocation>
</comment>
<organism evidence="10 11">
    <name type="scientific">Strigamia maritima</name>
    <name type="common">European centipede</name>
    <name type="synonym">Geophilus maritimus</name>
    <dbReference type="NCBI Taxonomy" id="126957"/>
    <lineage>
        <taxon>Eukaryota</taxon>
        <taxon>Metazoa</taxon>
        <taxon>Ecdysozoa</taxon>
        <taxon>Arthropoda</taxon>
        <taxon>Myriapoda</taxon>
        <taxon>Chilopoda</taxon>
        <taxon>Pleurostigmophora</taxon>
        <taxon>Geophilomorpha</taxon>
        <taxon>Linotaeniidae</taxon>
        <taxon>Strigamia</taxon>
    </lineage>
</organism>
<evidence type="ECO:0000313" key="11">
    <source>
        <dbReference type="Proteomes" id="UP000014500"/>
    </source>
</evidence>
<evidence type="ECO:0000256" key="8">
    <source>
        <dbReference type="SAM" id="Coils"/>
    </source>
</evidence>
<reference evidence="10" key="2">
    <citation type="submission" date="2015-02" db="UniProtKB">
        <authorList>
            <consortium name="EnsemblMetazoa"/>
        </authorList>
    </citation>
    <scope>IDENTIFICATION</scope>
</reference>
<evidence type="ECO:0000256" key="1">
    <source>
        <dbReference type="ARBA" id="ARBA00004496"/>
    </source>
</evidence>
<evidence type="ECO:0000313" key="10">
    <source>
        <dbReference type="EnsemblMetazoa" id="SMAR007035-PA"/>
    </source>
</evidence>
<dbReference type="EnsemblMetazoa" id="SMAR007035-RA">
    <property type="protein sequence ID" value="SMAR007035-PA"/>
    <property type="gene ID" value="SMAR007035"/>
</dbReference>
<feature type="region of interest" description="Disordered" evidence="9">
    <location>
        <begin position="121"/>
        <end position="146"/>
    </location>
</feature>
<accession>T1J0I5</accession>
<comment type="subunit">
    <text evidence="7">Self-associates. Interacts with BBS9; the interaction mediates the association of LZTL1 with the BBsome complex and regulates BBSome ciliary trafficking.</text>
</comment>
<feature type="coiled-coil region" evidence="8">
    <location>
        <begin position="148"/>
        <end position="175"/>
    </location>
</feature>
<evidence type="ECO:0000256" key="9">
    <source>
        <dbReference type="SAM" id="MobiDB-lite"/>
    </source>
</evidence>
<dbReference type="OMA" id="QMEGTTA"/>
<dbReference type="Proteomes" id="UP000014500">
    <property type="component" value="Unassembled WGS sequence"/>
</dbReference>
<dbReference type="eggNOG" id="ENOG502QRGB">
    <property type="taxonomic scope" value="Eukaryota"/>
</dbReference>
<comment type="similarity">
    <text evidence="2">Belongs to the LZTFL1 family.</text>
</comment>
<dbReference type="PANTHER" id="PTHR21635">
    <property type="entry name" value="LEUCINE ZIPPER TRANSCRIPTION FACTOR LIKE"/>
    <property type="match status" value="1"/>
</dbReference>
<evidence type="ECO:0000256" key="5">
    <source>
        <dbReference type="ARBA" id="ARBA00023054"/>
    </source>
</evidence>
<evidence type="ECO:0000256" key="4">
    <source>
        <dbReference type="ARBA" id="ARBA00022490"/>
    </source>
</evidence>
<dbReference type="Pfam" id="PF15294">
    <property type="entry name" value="Leu_zip"/>
    <property type="match status" value="1"/>
</dbReference>
<dbReference type="AlphaFoldDB" id="T1J0I5"/>
<dbReference type="PANTHER" id="PTHR21635:SF0">
    <property type="entry name" value="LEUCINE ZIPPER TRANSCRIPTION FACTOR-LIKE PROTEIN 1"/>
    <property type="match status" value="1"/>
</dbReference>
<dbReference type="GO" id="GO:0005737">
    <property type="term" value="C:cytoplasm"/>
    <property type="evidence" value="ECO:0007669"/>
    <property type="project" value="UniProtKB-SubCell"/>
</dbReference>
<dbReference type="HOGENOM" id="CLU_083519_0_0_1"/>
<protein>
    <recommendedName>
        <fullName evidence="3">Leucine zipper transcription factor-like protein 1</fullName>
    </recommendedName>
</protein>
<proteinExistence type="inferred from homology"/>
<keyword evidence="11" id="KW-1185">Reference proteome</keyword>
<evidence type="ECO:0000256" key="2">
    <source>
        <dbReference type="ARBA" id="ARBA00008868"/>
    </source>
</evidence>
<dbReference type="STRING" id="126957.T1J0I5"/>
<sequence length="304" mass="34972">MADLGLNKHHHQSILNYIRFARFQRVQCLRTISALFSAVNARLIDDTFTKEEVEDVLKDVQITVRGEVESELINSSHTNAILLRQLFQQAEQWHLKLLADTAQLENSELLKQIKSFEEQELLGTKRDKTTKPSPTRTKLSPMNESAGTKLLQKKIDELIAELETIDANRQTAEAKAVVALKEKSILAEQMHVMEAELTLLRVQTKQSSPSAHKKAVMLGVDEMQKQLQQLQARIAHMEADSKEKLLETELKRNKQELLKVKMQLEIAQEELEMNFNQTTAYNNMKKILLKKNDQIKNLRKVLKK</sequence>
<feature type="coiled-coil region" evidence="8">
    <location>
        <begin position="213"/>
        <end position="274"/>
    </location>
</feature>
<evidence type="ECO:0000256" key="7">
    <source>
        <dbReference type="ARBA" id="ARBA00026004"/>
    </source>
</evidence>
<dbReference type="PhylomeDB" id="T1J0I5"/>
<evidence type="ECO:0000256" key="6">
    <source>
        <dbReference type="ARBA" id="ARBA00024898"/>
    </source>
</evidence>
<comment type="function">
    <text evidence="6">Regulates ciliary localization of the BBSome complex. Together with the BBSome complex, controls SMO ciliary trafficking and contributes to the sonic hedgehog (SHH) pathway regulation. May play a role in neurite outgrowth. May have tumor suppressor function.</text>
</comment>
<dbReference type="GO" id="GO:1903565">
    <property type="term" value="P:negative regulation of protein localization to cilium"/>
    <property type="evidence" value="ECO:0007669"/>
    <property type="project" value="TreeGrafter"/>
</dbReference>
<reference evidence="11" key="1">
    <citation type="submission" date="2011-05" db="EMBL/GenBank/DDBJ databases">
        <authorList>
            <person name="Richards S.R."/>
            <person name="Qu J."/>
            <person name="Jiang H."/>
            <person name="Jhangiani S.N."/>
            <person name="Agravi P."/>
            <person name="Goodspeed R."/>
            <person name="Gross S."/>
            <person name="Mandapat C."/>
            <person name="Jackson L."/>
            <person name="Mathew T."/>
            <person name="Pu L."/>
            <person name="Thornton R."/>
            <person name="Saada N."/>
            <person name="Wilczek-Boney K.B."/>
            <person name="Lee S."/>
            <person name="Kovar C."/>
            <person name="Wu Y."/>
            <person name="Scherer S.E."/>
            <person name="Worley K.C."/>
            <person name="Muzny D.M."/>
            <person name="Gibbs R."/>
        </authorList>
    </citation>
    <scope>NUCLEOTIDE SEQUENCE</scope>
    <source>
        <strain evidence="11">Brora</strain>
    </source>
</reference>
<keyword evidence="4" id="KW-0963">Cytoplasm</keyword>